<dbReference type="AlphaFoldDB" id="A0A679J2M7"/>
<name>A0A679J2M7_VARPD</name>
<reference evidence="1" key="1">
    <citation type="submission" date="2019-12" db="EMBL/GenBank/DDBJ databases">
        <authorList>
            <person name="Cremers G."/>
        </authorList>
    </citation>
    <scope>NUCLEOTIDE SEQUENCE</scope>
    <source>
        <strain evidence="1">Vvax</strain>
    </source>
</reference>
<proteinExistence type="predicted"/>
<accession>A0A679J2M7</accession>
<dbReference type="RefSeq" id="WP_339091375.1">
    <property type="nucleotide sequence ID" value="NZ_LR743507.1"/>
</dbReference>
<protein>
    <submittedName>
        <fullName evidence="1">Uncharacterized protein</fullName>
    </submittedName>
</protein>
<dbReference type="EMBL" id="LR743507">
    <property type="protein sequence ID" value="CAA2106578.1"/>
    <property type="molecule type" value="Genomic_DNA"/>
</dbReference>
<evidence type="ECO:0000313" key="1">
    <source>
        <dbReference type="EMBL" id="CAA2106578.1"/>
    </source>
</evidence>
<gene>
    <name evidence="1" type="ORF">VVAX_03809</name>
</gene>
<sequence>MASPRNIALTVHELEAGEFYWVLMEAVDDTPGTPRDTAHTYVPLEAAHAPYATYSNALVAGVAVMRRLFGPGGTASGSL</sequence>
<organism evidence="1">
    <name type="scientific">Variovorax paradoxus</name>
    <dbReference type="NCBI Taxonomy" id="34073"/>
    <lineage>
        <taxon>Bacteria</taxon>
        <taxon>Pseudomonadati</taxon>
        <taxon>Pseudomonadota</taxon>
        <taxon>Betaproteobacteria</taxon>
        <taxon>Burkholderiales</taxon>
        <taxon>Comamonadaceae</taxon>
        <taxon>Variovorax</taxon>
    </lineage>
</organism>